<organism evidence="1 2">
    <name type="scientific">Tumebacillus lacus</name>
    <dbReference type="NCBI Taxonomy" id="2995335"/>
    <lineage>
        <taxon>Bacteria</taxon>
        <taxon>Bacillati</taxon>
        <taxon>Bacillota</taxon>
        <taxon>Bacilli</taxon>
        <taxon>Bacillales</taxon>
        <taxon>Alicyclobacillaceae</taxon>
        <taxon>Tumebacillus</taxon>
    </lineage>
</organism>
<protein>
    <submittedName>
        <fullName evidence="1">Phage tail assembly protein</fullName>
    </submittedName>
</protein>
<accession>A0ABT3X046</accession>
<evidence type="ECO:0000313" key="2">
    <source>
        <dbReference type="Proteomes" id="UP001208017"/>
    </source>
</evidence>
<proteinExistence type="predicted"/>
<evidence type="ECO:0000313" key="1">
    <source>
        <dbReference type="EMBL" id="MCX7570269.1"/>
    </source>
</evidence>
<name>A0ABT3X046_9BACL</name>
<dbReference type="RefSeq" id="WP_267151518.1">
    <property type="nucleotide sequence ID" value="NZ_JAPMLT010000004.1"/>
</dbReference>
<dbReference type="Proteomes" id="UP001208017">
    <property type="component" value="Unassembled WGS sequence"/>
</dbReference>
<sequence>MAFKTEFEFELPRGYVDEEGTLHKRGVMRLATAADEILPMRDQRVQQNPSYLTIILLARVVTRLGDVRAIDTRVIEKLFTADLAFLQNLYRQINELDSTMAKVTCPKCEHEHEVDMAFLTATGTGF</sequence>
<gene>
    <name evidence="1" type="ORF">OS242_09870</name>
</gene>
<dbReference type="EMBL" id="JAPMLT010000004">
    <property type="protein sequence ID" value="MCX7570269.1"/>
    <property type="molecule type" value="Genomic_DNA"/>
</dbReference>
<reference evidence="1 2" key="1">
    <citation type="submission" date="2022-11" db="EMBL/GenBank/DDBJ databases">
        <title>Study of microbial diversity in lake waters.</title>
        <authorList>
            <person name="Zhang J."/>
        </authorList>
    </citation>
    <scope>NUCLEOTIDE SEQUENCE [LARGE SCALE GENOMIC DNA]</scope>
    <source>
        <strain evidence="1 2">DT12</strain>
    </source>
</reference>
<keyword evidence="2" id="KW-1185">Reference proteome</keyword>
<comment type="caution">
    <text evidence="1">The sequence shown here is derived from an EMBL/GenBank/DDBJ whole genome shotgun (WGS) entry which is preliminary data.</text>
</comment>